<dbReference type="InterPro" id="IPR023231">
    <property type="entry name" value="GSKIP_dom_sf"/>
</dbReference>
<organism evidence="1 2">
    <name type="scientific">Lentinula aciculospora</name>
    <dbReference type="NCBI Taxonomy" id="153920"/>
    <lineage>
        <taxon>Eukaryota</taxon>
        <taxon>Fungi</taxon>
        <taxon>Dikarya</taxon>
        <taxon>Basidiomycota</taxon>
        <taxon>Agaricomycotina</taxon>
        <taxon>Agaricomycetes</taxon>
        <taxon>Agaricomycetidae</taxon>
        <taxon>Agaricales</taxon>
        <taxon>Marasmiineae</taxon>
        <taxon>Omphalotaceae</taxon>
        <taxon>Lentinula</taxon>
    </lineage>
</organism>
<dbReference type="AlphaFoldDB" id="A0A9W9AG93"/>
<name>A0A9W9AG93_9AGAR</name>
<evidence type="ECO:0008006" key="3">
    <source>
        <dbReference type="Google" id="ProtNLM"/>
    </source>
</evidence>
<dbReference type="Gene3D" id="3.30.2280.10">
    <property type="entry name" value="Hypothetical protein (hspc210)"/>
    <property type="match status" value="1"/>
</dbReference>
<dbReference type="EMBL" id="JAOTPV010000005">
    <property type="protein sequence ID" value="KAJ4481996.1"/>
    <property type="molecule type" value="Genomic_DNA"/>
</dbReference>
<accession>A0A9W9AG93</accession>
<proteinExistence type="predicted"/>
<dbReference type="Proteomes" id="UP001150266">
    <property type="component" value="Unassembled WGS sequence"/>
</dbReference>
<dbReference type="OrthoDB" id="5804279at2759"/>
<protein>
    <recommendedName>
        <fullName evidence="3">GSKIP domain-containing protein</fullName>
    </recommendedName>
</protein>
<reference evidence="1" key="1">
    <citation type="submission" date="2022-08" db="EMBL/GenBank/DDBJ databases">
        <title>A Global Phylogenomic Analysis of the Shiitake Genus Lentinula.</title>
        <authorList>
            <consortium name="DOE Joint Genome Institute"/>
            <person name="Sierra-Patev S."/>
            <person name="Min B."/>
            <person name="Naranjo-Ortiz M."/>
            <person name="Looney B."/>
            <person name="Konkel Z."/>
            <person name="Slot J.C."/>
            <person name="Sakamoto Y."/>
            <person name="Steenwyk J.L."/>
            <person name="Rokas A."/>
            <person name="Carro J."/>
            <person name="Camarero S."/>
            <person name="Ferreira P."/>
            <person name="Molpeceres G."/>
            <person name="Ruiz-Duenas F.J."/>
            <person name="Serrano A."/>
            <person name="Henrissat B."/>
            <person name="Drula E."/>
            <person name="Hughes K.W."/>
            <person name="Mata J.L."/>
            <person name="Ishikawa N.K."/>
            <person name="Vargas-Isla R."/>
            <person name="Ushijima S."/>
            <person name="Smith C.A."/>
            <person name="Ahrendt S."/>
            <person name="Andreopoulos W."/>
            <person name="He G."/>
            <person name="Labutti K."/>
            <person name="Lipzen A."/>
            <person name="Ng V."/>
            <person name="Riley R."/>
            <person name="Sandor L."/>
            <person name="Barry K."/>
            <person name="Martinez A.T."/>
            <person name="Xiao Y."/>
            <person name="Gibbons J.G."/>
            <person name="Terashima K."/>
            <person name="Grigoriev I.V."/>
            <person name="Hibbett D.S."/>
        </authorList>
    </citation>
    <scope>NUCLEOTIDE SEQUENCE</scope>
    <source>
        <strain evidence="1">JLM2183</strain>
    </source>
</reference>
<comment type="caution">
    <text evidence="1">The sequence shown here is derived from an EMBL/GenBank/DDBJ whole genome shotgun (WGS) entry which is preliminary data.</text>
</comment>
<gene>
    <name evidence="1" type="ORF">J3R30DRAFT_2110905</name>
</gene>
<dbReference type="SUPFAM" id="SSF103107">
    <property type="entry name" value="Hypothetical protein c14orf129, hspc210"/>
    <property type="match status" value="1"/>
</dbReference>
<evidence type="ECO:0000313" key="2">
    <source>
        <dbReference type="Proteomes" id="UP001150266"/>
    </source>
</evidence>
<evidence type="ECO:0000313" key="1">
    <source>
        <dbReference type="EMBL" id="KAJ4481996.1"/>
    </source>
</evidence>
<sequence>MNPSEFYIKELQSVLSEQALLIRTFSMDNSSSLQATASVTLLEGDIITITLTNRGYHSHQAKGIIFESIENLLQSVSPLYARKRHSVLLDALDKWTSRQSPDEEGEDKRDIRQTAVAHECHQ</sequence>
<keyword evidence="2" id="KW-1185">Reference proteome</keyword>